<dbReference type="InterPro" id="IPR041657">
    <property type="entry name" value="HTH_17"/>
</dbReference>
<comment type="caution">
    <text evidence="2">The sequence shown here is derived from an EMBL/GenBank/DDBJ whole genome shotgun (WGS) entry which is preliminary data.</text>
</comment>
<dbReference type="NCBIfam" id="TIGR01764">
    <property type="entry name" value="excise"/>
    <property type="match status" value="1"/>
</dbReference>
<accession>A0ABW4JKK2</accession>
<sequence length="155" mass="17994">MDGFLTVDQLAQMIDMHPRTVRRYIREGKLKAIKVGGEWRIRREDVKMFMDGNAQVLQQNAIEDVQAYIDGFDGQISGKFQVCTVLDCYVKDNDEAYEISKIVMRHMNEDEDHGEAKSQYFYDKDAKKGRYILWGNPRFVGRILNSVGEFTGEQN</sequence>
<dbReference type="Proteomes" id="UP001597079">
    <property type="component" value="Unassembled WGS sequence"/>
</dbReference>
<keyword evidence="3" id="KW-1185">Reference proteome</keyword>
<dbReference type="EMBL" id="JBHUCX010000083">
    <property type="protein sequence ID" value="MFD1676952.1"/>
    <property type="molecule type" value="Genomic_DNA"/>
</dbReference>
<protein>
    <submittedName>
        <fullName evidence="2">Helix-turn-helix domain-containing protein</fullName>
    </submittedName>
</protein>
<dbReference type="InterPro" id="IPR010093">
    <property type="entry name" value="SinI_DNA-bd"/>
</dbReference>
<organism evidence="2 3">
    <name type="scientific">Alicyclobacillus fodiniaquatilis</name>
    <dbReference type="NCBI Taxonomy" id="1661150"/>
    <lineage>
        <taxon>Bacteria</taxon>
        <taxon>Bacillati</taxon>
        <taxon>Bacillota</taxon>
        <taxon>Bacilli</taxon>
        <taxon>Bacillales</taxon>
        <taxon>Alicyclobacillaceae</taxon>
        <taxon>Alicyclobacillus</taxon>
    </lineage>
</organism>
<feature type="domain" description="Helix-turn-helix" evidence="1">
    <location>
        <begin position="4"/>
        <end position="53"/>
    </location>
</feature>
<dbReference type="Pfam" id="PF12728">
    <property type="entry name" value="HTH_17"/>
    <property type="match status" value="1"/>
</dbReference>
<evidence type="ECO:0000259" key="1">
    <source>
        <dbReference type="Pfam" id="PF12728"/>
    </source>
</evidence>
<dbReference type="SUPFAM" id="SSF46955">
    <property type="entry name" value="Putative DNA-binding domain"/>
    <property type="match status" value="1"/>
</dbReference>
<dbReference type="InterPro" id="IPR009061">
    <property type="entry name" value="DNA-bd_dom_put_sf"/>
</dbReference>
<evidence type="ECO:0000313" key="2">
    <source>
        <dbReference type="EMBL" id="MFD1676952.1"/>
    </source>
</evidence>
<gene>
    <name evidence="2" type="ORF">ACFSB2_19950</name>
</gene>
<reference evidence="3" key="1">
    <citation type="journal article" date="2019" name="Int. J. Syst. Evol. Microbiol.">
        <title>The Global Catalogue of Microorganisms (GCM) 10K type strain sequencing project: providing services to taxonomists for standard genome sequencing and annotation.</title>
        <authorList>
            <consortium name="The Broad Institute Genomics Platform"/>
            <consortium name="The Broad Institute Genome Sequencing Center for Infectious Disease"/>
            <person name="Wu L."/>
            <person name="Ma J."/>
        </authorList>
    </citation>
    <scope>NUCLEOTIDE SEQUENCE [LARGE SCALE GENOMIC DNA]</scope>
    <source>
        <strain evidence="3">CGMCC 1.12286</strain>
    </source>
</reference>
<evidence type="ECO:0000313" key="3">
    <source>
        <dbReference type="Proteomes" id="UP001597079"/>
    </source>
</evidence>
<dbReference type="Gene3D" id="1.10.1660.10">
    <property type="match status" value="1"/>
</dbReference>
<proteinExistence type="predicted"/>
<name>A0ABW4JKK2_9BACL</name>
<dbReference type="RefSeq" id="WP_377944864.1">
    <property type="nucleotide sequence ID" value="NZ_JBHUCX010000083.1"/>
</dbReference>